<evidence type="ECO:0000313" key="2">
    <source>
        <dbReference type="Proteomes" id="UP000180175"/>
    </source>
</evidence>
<protein>
    <submittedName>
        <fullName evidence="1">Type II toxin-antitoxin system PemK/MazF family toxin</fullName>
    </submittedName>
</protein>
<proteinExistence type="predicted"/>
<reference evidence="1 2" key="2">
    <citation type="journal article" date="2019" name="Int. J. Syst. Evol. Microbiol.">
        <title>Anaerobacillus isosaccharinicus sp. nov., an alkaliphilic bacterium which degrades isosaccharinic acid.</title>
        <authorList>
            <person name="Bassil N.M."/>
            <person name="Lloyd J.R."/>
        </authorList>
    </citation>
    <scope>NUCLEOTIDE SEQUENCE [LARGE SCALE GENOMIC DNA]</scope>
    <source>
        <strain evidence="1 2">NB2006</strain>
    </source>
</reference>
<gene>
    <name evidence="1" type="ORF">AWH56_26645</name>
</gene>
<reference evidence="1 2" key="1">
    <citation type="journal article" date="2017" name="Genome Announc.">
        <title>Draft Genome Sequences of Four Alkaliphilic Bacteria Belonging to the Anaerobacillus Genus.</title>
        <authorList>
            <person name="Bassil N.M."/>
            <person name="Lloyd J.R."/>
        </authorList>
    </citation>
    <scope>NUCLEOTIDE SEQUENCE [LARGE SCALE GENOMIC DNA]</scope>
    <source>
        <strain evidence="1 2">NB2006</strain>
    </source>
</reference>
<sequence length="54" mass="6191">MEQKDLHEGNLKVTSAVRADKVYTLSKGIIRKKFGKVNTEVLNSVRTKIEYLIK</sequence>
<name>A0AC62A479_9BACI</name>
<dbReference type="EMBL" id="CP063356">
    <property type="protein sequence ID" value="XRP48449.1"/>
    <property type="molecule type" value="Genomic_DNA"/>
</dbReference>
<keyword evidence="2" id="KW-1185">Reference proteome</keyword>
<accession>A0AC62A479</accession>
<evidence type="ECO:0000313" key="1">
    <source>
        <dbReference type="EMBL" id="XRP48449.1"/>
    </source>
</evidence>
<dbReference type="Proteomes" id="UP000180175">
    <property type="component" value="Chromosome"/>
</dbReference>
<organism evidence="1 2">
    <name type="scientific">Anaerobacillus isosaccharinicus</name>
    <dbReference type="NCBI Taxonomy" id="1532552"/>
    <lineage>
        <taxon>Bacteria</taxon>
        <taxon>Bacillati</taxon>
        <taxon>Bacillota</taxon>
        <taxon>Bacilli</taxon>
        <taxon>Bacillales</taxon>
        <taxon>Bacillaceae</taxon>
        <taxon>Anaerobacillus</taxon>
    </lineage>
</organism>